<gene>
    <name evidence="2" type="ORF">Mgra_00007086</name>
</gene>
<evidence type="ECO:0008006" key="4">
    <source>
        <dbReference type="Google" id="ProtNLM"/>
    </source>
</evidence>
<protein>
    <recommendedName>
        <fullName evidence="4">ShKT domain-containing protein</fullName>
    </recommendedName>
</protein>
<evidence type="ECO:0000256" key="1">
    <source>
        <dbReference type="SAM" id="SignalP"/>
    </source>
</evidence>
<proteinExistence type="predicted"/>
<evidence type="ECO:0000313" key="3">
    <source>
        <dbReference type="Proteomes" id="UP000605970"/>
    </source>
</evidence>
<feature type="signal peptide" evidence="1">
    <location>
        <begin position="1"/>
        <end position="22"/>
    </location>
</feature>
<reference evidence="2" key="1">
    <citation type="journal article" date="2020" name="Ecol. Evol.">
        <title>Genome structure and content of the rice root-knot nematode (Meloidogyne graminicola).</title>
        <authorList>
            <person name="Phan N.T."/>
            <person name="Danchin E.G.J."/>
            <person name="Klopp C."/>
            <person name="Perfus-Barbeoch L."/>
            <person name="Kozlowski D.K."/>
            <person name="Koutsovoulos G.D."/>
            <person name="Lopez-Roques C."/>
            <person name="Bouchez O."/>
            <person name="Zahm M."/>
            <person name="Besnard G."/>
            <person name="Bellafiore S."/>
        </authorList>
    </citation>
    <scope>NUCLEOTIDE SEQUENCE</scope>
    <source>
        <strain evidence="2">VN-18</strain>
    </source>
</reference>
<keyword evidence="3" id="KW-1185">Reference proteome</keyword>
<dbReference type="OrthoDB" id="5888476at2759"/>
<keyword evidence="1" id="KW-0732">Signal</keyword>
<dbReference type="Proteomes" id="UP000605970">
    <property type="component" value="Unassembled WGS sequence"/>
</dbReference>
<name>A0A8S9ZJZ0_9BILA</name>
<feature type="chain" id="PRO_5035789649" description="ShKT domain-containing protein" evidence="1">
    <location>
        <begin position="23"/>
        <end position="128"/>
    </location>
</feature>
<sequence length="128" mass="15176">MIYNLFKILFNLFLLFLPFVKAKTCLDMMRMGFCDNVIYKDIMQKKCMAECGQNYCFDVRADLWKFDKMTILLKFLKTGNFGRCPYWKSQPENFCNNGFYSPQTVELWCKQSCNFCTPATTPENARKK</sequence>
<accession>A0A8S9ZJZ0</accession>
<dbReference type="AlphaFoldDB" id="A0A8S9ZJZ0"/>
<comment type="caution">
    <text evidence="2">The sequence shown here is derived from an EMBL/GenBank/DDBJ whole genome shotgun (WGS) entry which is preliminary data.</text>
</comment>
<organism evidence="2 3">
    <name type="scientific">Meloidogyne graminicola</name>
    <dbReference type="NCBI Taxonomy" id="189291"/>
    <lineage>
        <taxon>Eukaryota</taxon>
        <taxon>Metazoa</taxon>
        <taxon>Ecdysozoa</taxon>
        <taxon>Nematoda</taxon>
        <taxon>Chromadorea</taxon>
        <taxon>Rhabditida</taxon>
        <taxon>Tylenchina</taxon>
        <taxon>Tylenchomorpha</taxon>
        <taxon>Tylenchoidea</taxon>
        <taxon>Meloidogynidae</taxon>
        <taxon>Meloidogyninae</taxon>
        <taxon>Meloidogyne</taxon>
    </lineage>
</organism>
<dbReference type="EMBL" id="JABEBT010000075">
    <property type="protein sequence ID" value="KAF7633504.1"/>
    <property type="molecule type" value="Genomic_DNA"/>
</dbReference>
<evidence type="ECO:0000313" key="2">
    <source>
        <dbReference type="EMBL" id="KAF7633504.1"/>
    </source>
</evidence>